<proteinExistence type="predicted"/>
<protein>
    <submittedName>
        <fullName evidence="1">Uncharacterized protein</fullName>
    </submittedName>
</protein>
<name>A0A8C5RPQ7_LATLA</name>
<evidence type="ECO:0000313" key="1">
    <source>
        <dbReference type="Ensembl" id="ENSLLTP00000005739.1"/>
    </source>
</evidence>
<keyword evidence="2" id="KW-1185">Reference proteome</keyword>
<reference evidence="1" key="2">
    <citation type="submission" date="2025-09" db="UniProtKB">
        <authorList>
            <consortium name="Ensembl"/>
        </authorList>
    </citation>
    <scope>IDENTIFICATION</scope>
</reference>
<reference evidence="1" key="1">
    <citation type="submission" date="2025-08" db="UniProtKB">
        <authorList>
            <consortium name="Ensembl"/>
        </authorList>
    </citation>
    <scope>IDENTIFICATION</scope>
</reference>
<accession>A0A8C5RPQ7</accession>
<dbReference type="Proteomes" id="UP000694406">
    <property type="component" value="Unplaced"/>
</dbReference>
<sequence length="136" mass="15577">MQQLAASDSSVGKLHPSYESAGAVQMRIKSPSDHHDRSSQSKSMVFSENLKVIGSVSTGPKWTSEFLHQIHEQRNWWTFLFFLIQRRQCSPIIQVFLKQNWKDPWKSSSSNPARAEKTILFQTNSYPISSLKLPVL</sequence>
<dbReference type="Ensembl" id="ENSLLTT00000005971.1">
    <property type="protein sequence ID" value="ENSLLTP00000005739.1"/>
    <property type="gene ID" value="ENSLLTG00000004392.1"/>
</dbReference>
<organism evidence="1 2">
    <name type="scientific">Laticauda laticaudata</name>
    <name type="common">Blue-ringed sea krait</name>
    <name type="synonym">Blue-lipped sea krait</name>
    <dbReference type="NCBI Taxonomy" id="8630"/>
    <lineage>
        <taxon>Eukaryota</taxon>
        <taxon>Metazoa</taxon>
        <taxon>Chordata</taxon>
        <taxon>Craniata</taxon>
        <taxon>Vertebrata</taxon>
        <taxon>Euteleostomi</taxon>
        <taxon>Lepidosauria</taxon>
        <taxon>Squamata</taxon>
        <taxon>Bifurcata</taxon>
        <taxon>Unidentata</taxon>
        <taxon>Episquamata</taxon>
        <taxon>Toxicofera</taxon>
        <taxon>Serpentes</taxon>
        <taxon>Colubroidea</taxon>
        <taxon>Elapidae</taxon>
        <taxon>Laticaudinae</taxon>
        <taxon>Laticauda</taxon>
    </lineage>
</organism>
<dbReference type="AlphaFoldDB" id="A0A8C5RPQ7"/>
<evidence type="ECO:0000313" key="2">
    <source>
        <dbReference type="Proteomes" id="UP000694406"/>
    </source>
</evidence>